<dbReference type="AlphaFoldDB" id="A0AA41ZAE2"/>
<dbReference type="Proteomes" id="UP001165565">
    <property type="component" value="Unassembled WGS sequence"/>
</dbReference>
<dbReference type="Gene3D" id="3.20.20.150">
    <property type="entry name" value="Divalent-metal-dependent TIM barrel enzymes"/>
    <property type="match status" value="1"/>
</dbReference>
<evidence type="ECO:0008006" key="3">
    <source>
        <dbReference type="Google" id="ProtNLM"/>
    </source>
</evidence>
<evidence type="ECO:0000313" key="1">
    <source>
        <dbReference type="EMBL" id="MCW6535964.1"/>
    </source>
</evidence>
<keyword evidence="2" id="KW-1185">Reference proteome</keyword>
<evidence type="ECO:0000313" key="2">
    <source>
        <dbReference type="Proteomes" id="UP001165565"/>
    </source>
</evidence>
<organism evidence="1 2">
    <name type="scientific">Sphingomonas lycopersici</name>
    <dbReference type="NCBI Taxonomy" id="2951807"/>
    <lineage>
        <taxon>Bacteria</taxon>
        <taxon>Pseudomonadati</taxon>
        <taxon>Pseudomonadota</taxon>
        <taxon>Alphaproteobacteria</taxon>
        <taxon>Sphingomonadales</taxon>
        <taxon>Sphingomonadaceae</taxon>
        <taxon>Sphingomonas</taxon>
    </lineage>
</organism>
<proteinExistence type="predicted"/>
<dbReference type="RefSeq" id="WP_265269394.1">
    <property type="nucleotide sequence ID" value="NZ_JANFAV010000010.1"/>
</dbReference>
<comment type="caution">
    <text evidence="1">The sequence shown here is derived from an EMBL/GenBank/DDBJ whole genome shotgun (WGS) entry which is preliminary data.</text>
</comment>
<dbReference type="EMBL" id="JANFAV010000010">
    <property type="protein sequence ID" value="MCW6535964.1"/>
    <property type="molecule type" value="Genomic_DNA"/>
</dbReference>
<sequence length="48" mass="5299">MVDWRATLAAADRIGVAQFYVEQEPPFPGPPRGSLGRSIAFLQQINRA</sequence>
<name>A0AA41ZAE2_9SPHN</name>
<accession>A0AA41ZAE2</accession>
<protein>
    <recommendedName>
        <fullName evidence="3">Sugar phosphate isomerase/epimerase</fullName>
    </recommendedName>
</protein>
<gene>
    <name evidence="1" type="ORF">NEE01_14360</name>
</gene>
<reference evidence="1" key="1">
    <citation type="submission" date="2022-06" db="EMBL/GenBank/DDBJ databases">
        <title>Sphingomonas sp. nov. isolated from rhizosphere soil of tomato.</title>
        <authorList>
            <person name="Dong H."/>
            <person name="Gao R."/>
        </authorList>
    </citation>
    <scope>NUCLEOTIDE SEQUENCE</scope>
    <source>
        <strain evidence="1">MMSM24</strain>
    </source>
</reference>